<dbReference type="STRING" id="1618436.UV59_C0007G0065"/>
<proteinExistence type="predicted"/>
<organism evidence="1 2">
    <name type="scientific">Candidatus Gottesmanbacteria bacterium GW2011_GWA1_43_11</name>
    <dbReference type="NCBI Taxonomy" id="1618436"/>
    <lineage>
        <taxon>Bacteria</taxon>
        <taxon>Candidatus Gottesmaniibacteriota</taxon>
    </lineage>
</organism>
<protein>
    <submittedName>
        <fullName evidence="1">Uncharacterized protein</fullName>
    </submittedName>
</protein>
<evidence type="ECO:0000313" key="1">
    <source>
        <dbReference type="EMBL" id="KKS85482.1"/>
    </source>
</evidence>
<name>A0A0G1CJ12_9BACT</name>
<reference evidence="1 2" key="1">
    <citation type="journal article" date="2015" name="Nature">
        <title>rRNA introns, odd ribosomes, and small enigmatic genomes across a large radiation of phyla.</title>
        <authorList>
            <person name="Brown C.T."/>
            <person name="Hug L.A."/>
            <person name="Thomas B.C."/>
            <person name="Sharon I."/>
            <person name="Castelle C.J."/>
            <person name="Singh A."/>
            <person name="Wilkins M.J."/>
            <person name="Williams K.H."/>
            <person name="Banfield J.F."/>
        </authorList>
    </citation>
    <scope>NUCLEOTIDE SEQUENCE [LARGE SCALE GENOMIC DNA]</scope>
</reference>
<accession>A0A0G1CJ12</accession>
<evidence type="ECO:0000313" key="2">
    <source>
        <dbReference type="Proteomes" id="UP000034543"/>
    </source>
</evidence>
<dbReference type="EMBL" id="LCFB01000007">
    <property type="protein sequence ID" value="KKS85482.1"/>
    <property type="molecule type" value="Genomic_DNA"/>
</dbReference>
<dbReference type="AlphaFoldDB" id="A0A0G1CJ12"/>
<dbReference type="Proteomes" id="UP000034543">
    <property type="component" value="Unassembled WGS sequence"/>
</dbReference>
<sequence>MLKIAATFLLGVIAGAGIGYFTGYSIGVEDRTGTNISSFAACAAAGYPVAESYPRQCRTPDGRNFVEDVTDGVACTMDAKLCPDGSSVGRTGPNCEFAPCPGEITR</sequence>
<gene>
    <name evidence="1" type="ORF">UV59_C0007G0065</name>
</gene>
<comment type="caution">
    <text evidence="1">The sequence shown here is derived from an EMBL/GenBank/DDBJ whole genome shotgun (WGS) entry which is preliminary data.</text>
</comment>